<keyword evidence="1" id="KW-0812">Transmembrane</keyword>
<protein>
    <recommendedName>
        <fullName evidence="2">Apple domain-containing protein</fullName>
    </recommendedName>
</protein>
<dbReference type="InterPro" id="IPR003609">
    <property type="entry name" value="Pan_app"/>
</dbReference>
<dbReference type="Gene3D" id="3.50.4.10">
    <property type="entry name" value="Hepatocyte Growth Factor"/>
    <property type="match status" value="1"/>
</dbReference>
<dbReference type="PROSITE" id="PS50948">
    <property type="entry name" value="PAN"/>
    <property type="match status" value="1"/>
</dbReference>
<feature type="domain" description="Apple" evidence="2">
    <location>
        <begin position="103"/>
        <end position="173"/>
    </location>
</feature>
<evidence type="ECO:0000313" key="4">
    <source>
        <dbReference type="EMBL" id="CAF4201195.1"/>
    </source>
</evidence>
<gene>
    <name evidence="3" type="ORF">OVA965_LOCUS32699</name>
    <name evidence="4" type="ORF">TMI583_LOCUS33564</name>
</gene>
<keyword evidence="1" id="KW-0472">Membrane</keyword>
<keyword evidence="1" id="KW-1133">Transmembrane helix</keyword>
<dbReference type="EMBL" id="CAJNOK010025731">
    <property type="protein sequence ID" value="CAF1393727.1"/>
    <property type="molecule type" value="Genomic_DNA"/>
</dbReference>
<evidence type="ECO:0000313" key="5">
    <source>
        <dbReference type="Proteomes" id="UP000677228"/>
    </source>
</evidence>
<dbReference type="Proteomes" id="UP000682733">
    <property type="component" value="Unassembled WGS sequence"/>
</dbReference>
<dbReference type="Proteomes" id="UP000677228">
    <property type="component" value="Unassembled WGS sequence"/>
</dbReference>
<evidence type="ECO:0000259" key="2">
    <source>
        <dbReference type="PROSITE" id="PS50948"/>
    </source>
</evidence>
<dbReference type="AlphaFoldDB" id="A0A8S2F889"/>
<dbReference type="Pfam" id="PF14295">
    <property type="entry name" value="PAN_4"/>
    <property type="match status" value="1"/>
</dbReference>
<dbReference type="EMBL" id="CAJOBA010047445">
    <property type="protein sequence ID" value="CAF4201195.1"/>
    <property type="molecule type" value="Genomic_DNA"/>
</dbReference>
<accession>A0A8S2F889</accession>
<sequence length="173" mass="18558">LRSPEPSSSAPFYNQTVSDQILYIPPPPSHLLTQIDSQHTVTTAKKGTSLLKICLIFVGVILFFVLVALTSLAVLYSLRTSSTSDTTATTSTTTLTTTSQYECSNFTVVVNYDYPNNDIANALPMTYAVCCAWCLDTATCTTFAYIVSTSRCWIKTSIGTGGGVSVGTIGVHM</sequence>
<feature type="non-terminal residue" evidence="3">
    <location>
        <position position="1"/>
    </location>
</feature>
<reference evidence="3" key="1">
    <citation type="submission" date="2021-02" db="EMBL/GenBank/DDBJ databases">
        <authorList>
            <person name="Nowell W R."/>
        </authorList>
    </citation>
    <scope>NUCLEOTIDE SEQUENCE</scope>
</reference>
<comment type="caution">
    <text evidence="3">The sequence shown here is derived from an EMBL/GenBank/DDBJ whole genome shotgun (WGS) entry which is preliminary data.</text>
</comment>
<name>A0A8S2F889_9BILA</name>
<proteinExistence type="predicted"/>
<evidence type="ECO:0000313" key="3">
    <source>
        <dbReference type="EMBL" id="CAF1393727.1"/>
    </source>
</evidence>
<organism evidence="3 5">
    <name type="scientific">Didymodactylos carnosus</name>
    <dbReference type="NCBI Taxonomy" id="1234261"/>
    <lineage>
        <taxon>Eukaryota</taxon>
        <taxon>Metazoa</taxon>
        <taxon>Spiralia</taxon>
        <taxon>Gnathifera</taxon>
        <taxon>Rotifera</taxon>
        <taxon>Eurotatoria</taxon>
        <taxon>Bdelloidea</taxon>
        <taxon>Philodinida</taxon>
        <taxon>Philodinidae</taxon>
        <taxon>Didymodactylos</taxon>
    </lineage>
</organism>
<evidence type="ECO:0000256" key="1">
    <source>
        <dbReference type="SAM" id="Phobius"/>
    </source>
</evidence>
<feature type="transmembrane region" description="Helical" evidence="1">
    <location>
        <begin position="53"/>
        <end position="78"/>
    </location>
</feature>